<dbReference type="eggNOG" id="COG2122">
    <property type="taxonomic scope" value="Bacteria"/>
</dbReference>
<accession>K2N0P7</accession>
<sequence>MTGPAVSWLPDGRRLHLNHGPIDLIVEAFGPEAERRTAYRQAVARFRAVLDELVAELAALRSPAATTPRAFLSSTARRMEQAVFPHAPLFVTPMAAVAGSVADEVLGSLVAGRSLERAYVNNGGDIALHLAPGQAFHAAIAGIGHGFADRLTIRADDAVRGIATSGWRGRSHSLGIADAVTVLARSAAAADAAATLIANAVDLPGHPAIARVAACALDPDSDLGDRLVTREVGILSPDDIRAALESGLATAESMRRRGLIEGAALFLGGKSRLCGGSLLRQEVTTAIPPLPPATPSCKGFAHA</sequence>
<dbReference type="PATRIC" id="fig|391937.3.peg.3336"/>
<reference evidence="1 2" key="1">
    <citation type="journal article" date="2012" name="J. Bacteriol.">
        <title>Genome Sequence of Nitratireductor pacificus Type Strain pht-3B.</title>
        <authorList>
            <person name="Lai Q."/>
            <person name="Li G."/>
            <person name="Shao Z."/>
        </authorList>
    </citation>
    <scope>NUCLEOTIDE SEQUENCE [LARGE SCALE GENOMIC DNA]</scope>
    <source>
        <strain evidence="2">pht-3B</strain>
    </source>
</reference>
<dbReference type="InterPro" id="IPR007183">
    <property type="entry name" value="UPF0280"/>
</dbReference>
<evidence type="ECO:0000313" key="2">
    <source>
        <dbReference type="Proteomes" id="UP000006786"/>
    </source>
</evidence>
<dbReference type="NCBIfam" id="NF003322">
    <property type="entry name" value="PRK04334.1-2"/>
    <property type="match status" value="1"/>
</dbReference>
<gene>
    <name evidence="1" type="ORF">NA2_16248</name>
</gene>
<comment type="caution">
    <text evidence="1">The sequence shown here is derived from an EMBL/GenBank/DDBJ whole genome shotgun (WGS) entry which is preliminary data.</text>
</comment>
<dbReference type="Proteomes" id="UP000006786">
    <property type="component" value="Unassembled WGS sequence"/>
</dbReference>
<dbReference type="EMBL" id="AMRM01000019">
    <property type="protein sequence ID" value="EKF17818.1"/>
    <property type="molecule type" value="Genomic_DNA"/>
</dbReference>
<dbReference type="PIRSF" id="PIRSF006421">
    <property type="entry name" value="UCP006421"/>
    <property type="match status" value="1"/>
</dbReference>
<evidence type="ECO:0000313" key="1">
    <source>
        <dbReference type="EMBL" id="EKF17818.1"/>
    </source>
</evidence>
<dbReference type="RefSeq" id="WP_008598133.1">
    <property type="nucleotide sequence ID" value="NZ_AMRM01000019.1"/>
</dbReference>
<dbReference type="InterPro" id="IPR003374">
    <property type="entry name" value="ApbE-like_sf"/>
</dbReference>
<dbReference type="SUPFAM" id="SSF143631">
    <property type="entry name" value="ApbE-like"/>
    <property type="match status" value="1"/>
</dbReference>
<protein>
    <recommendedName>
        <fullName evidence="3">ApbE family lipoprotein</fullName>
    </recommendedName>
</protein>
<dbReference type="Gene3D" id="3.10.520.10">
    <property type="entry name" value="ApbE-like domains"/>
    <property type="match status" value="1"/>
</dbReference>
<dbReference type="AlphaFoldDB" id="K2N0P7"/>
<dbReference type="OrthoDB" id="9814719at2"/>
<name>K2N0P7_9HYPH</name>
<organism evidence="1 2">
    <name type="scientific">Nitratireductor pacificus pht-3B</name>
    <dbReference type="NCBI Taxonomy" id="391937"/>
    <lineage>
        <taxon>Bacteria</taxon>
        <taxon>Pseudomonadati</taxon>
        <taxon>Pseudomonadota</taxon>
        <taxon>Alphaproteobacteria</taxon>
        <taxon>Hyphomicrobiales</taxon>
        <taxon>Phyllobacteriaceae</taxon>
        <taxon>Nitratireductor</taxon>
    </lineage>
</organism>
<proteinExistence type="predicted"/>
<dbReference type="STRING" id="391937.NA2_16248"/>
<keyword evidence="2" id="KW-1185">Reference proteome</keyword>
<evidence type="ECO:0008006" key="3">
    <source>
        <dbReference type="Google" id="ProtNLM"/>
    </source>
</evidence>